<feature type="domain" description="SPOR" evidence="2">
    <location>
        <begin position="210"/>
        <end position="295"/>
    </location>
</feature>
<accession>A0AAN0RJ94</accession>
<evidence type="ECO:0000256" key="1">
    <source>
        <dbReference type="SAM" id="Phobius"/>
    </source>
</evidence>
<dbReference type="PROSITE" id="PS51724">
    <property type="entry name" value="SPOR"/>
    <property type="match status" value="1"/>
</dbReference>
<dbReference type="GO" id="GO:0042834">
    <property type="term" value="F:peptidoglycan binding"/>
    <property type="evidence" value="ECO:0007669"/>
    <property type="project" value="InterPro"/>
</dbReference>
<proteinExistence type="predicted"/>
<name>A0AAN0RJ94_9RHOB</name>
<dbReference type="Pfam" id="PF05036">
    <property type="entry name" value="SPOR"/>
    <property type="match status" value="1"/>
</dbReference>
<protein>
    <recommendedName>
        <fullName evidence="2">SPOR domain-containing protein</fullName>
    </recommendedName>
</protein>
<dbReference type="SUPFAM" id="SSF110997">
    <property type="entry name" value="Sporulation related repeat"/>
    <property type="match status" value="1"/>
</dbReference>
<dbReference type="KEGG" id="ptp:RCA23_c16830"/>
<dbReference type="EMBL" id="CP003984">
    <property type="protein sequence ID" value="AII87218.1"/>
    <property type="molecule type" value="Genomic_DNA"/>
</dbReference>
<dbReference type="Gene3D" id="3.30.70.1070">
    <property type="entry name" value="Sporulation related repeat"/>
    <property type="match status" value="1"/>
</dbReference>
<evidence type="ECO:0000313" key="4">
    <source>
        <dbReference type="Proteomes" id="UP000028680"/>
    </source>
</evidence>
<reference evidence="3 4" key="1">
    <citation type="journal article" date="2014" name="ISME J.">
        <title>Adaptation of an abundant Roseobacter RCA organism to pelagic systems revealed by genomic and transcriptomic analyses.</title>
        <authorList>
            <person name="Voget S."/>
            <person name="Wemheuer B."/>
            <person name="Brinkhoff T."/>
            <person name="Vollmers J."/>
            <person name="Dietrich S."/>
            <person name="Giebel H.A."/>
            <person name="Beardsley C."/>
            <person name="Sardemann C."/>
            <person name="Bakenhus I."/>
            <person name="Billerbeck S."/>
            <person name="Daniel R."/>
            <person name="Simon M."/>
        </authorList>
    </citation>
    <scope>NUCLEOTIDE SEQUENCE [LARGE SCALE GENOMIC DNA]</scope>
    <source>
        <strain evidence="3 4">RCA23</strain>
    </source>
</reference>
<keyword evidence="1" id="KW-0472">Membrane</keyword>
<keyword evidence="1" id="KW-0812">Transmembrane</keyword>
<evidence type="ECO:0000313" key="3">
    <source>
        <dbReference type="EMBL" id="AII87218.1"/>
    </source>
</evidence>
<sequence length="295" mass="30539">MANATYEAQGDSERFNPAAYANIVGAVISLAVFVGIVTWGAQTVLRDSSGVPVVRALEGPARIAPEDPGGLLVAHQGLTVNEVAGSQVIGSANDPLQLAPRPINLQAEDQPIQSLLTRDTAAAEAPASAVLPEPIMDPAEALIIDETAESLAAMLAAGTVNGAVTEAPAAVIPASAGSGLTQSLRPRLRPFAVVSRPAPRAEPPNIPAGEIVRGAPMAQLGAFGSAAIAQQAWADLSERHGDYLVGKPHVILQAEVGGGTIYRLRVHGFADQEEARRLCTALNRQNAECYSVTMN</sequence>
<gene>
    <name evidence="3" type="ORF">RCA23_c16830</name>
</gene>
<dbReference type="AlphaFoldDB" id="A0AAN0RJ94"/>
<organism evidence="3 4">
    <name type="scientific">Planktomarina temperata RCA23</name>
    <dbReference type="NCBI Taxonomy" id="666509"/>
    <lineage>
        <taxon>Bacteria</taxon>
        <taxon>Pseudomonadati</taxon>
        <taxon>Pseudomonadota</taxon>
        <taxon>Alphaproteobacteria</taxon>
        <taxon>Rhodobacterales</taxon>
        <taxon>Paracoccaceae</taxon>
        <taxon>Planktomarina</taxon>
    </lineage>
</organism>
<dbReference type="RefSeq" id="WP_044049966.1">
    <property type="nucleotide sequence ID" value="NZ_CP003984.1"/>
</dbReference>
<evidence type="ECO:0000259" key="2">
    <source>
        <dbReference type="PROSITE" id="PS51724"/>
    </source>
</evidence>
<keyword evidence="4" id="KW-1185">Reference proteome</keyword>
<dbReference type="InterPro" id="IPR007730">
    <property type="entry name" value="SPOR-like_dom"/>
</dbReference>
<dbReference type="InterPro" id="IPR036680">
    <property type="entry name" value="SPOR-like_sf"/>
</dbReference>
<feature type="transmembrane region" description="Helical" evidence="1">
    <location>
        <begin position="20"/>
        <end position="41"/>
    </location>
</feature>
<dbReference type="Proteomes" id="UP000028680">
    <property type="component" value="Chromosome"/>
</dbReference>
<keyword evidence="1" id="KW-1133">Transmembrane helix</keyword>